<protein>
    <recommendedName>
        <fullName evidence="6">Ribosomal protein</fullName>
    </recommendedName>
</protein>
<dbReference type="PROSITE" id="PS01199">
    <property type="entry name" value="RIBOSOMAL_L1"/>
    <property type="match status" value="1"/>
</dbReference>
<keyword evidence="4 6" id="KW-0689">Ribosomal protein</keyword>
<dbReference type="Gene3D" id="3.40.50.790">
    <property type="match status" value="1"/>
</dbReference>
<dbReference type="InterPro" id="IPR023673">
    <property type="entry name" value="Ribosomal_uL1_CS"/>
</dbReference>
<dbReference type="GO" id="GO:0006417">
    <property type="term" value="P:regulation of translation"/>
    <property type="evidence" value="ECO:0007669"/>
    <property type="project" value="UniProtKB-KW"/>
</dbReference>
<evidence type="ECO:0000256" key="2">
    <source>
        <dbReference type="ARBA" id="ARBA00022491"/>
    </source>
</evidence>
<evidence type="ECO:0000256" key="7">
    <source>
        <dbReference type="SAM" id="MobiDB-lite"/>
    </source>
</evidence>
<comment type="caution">
    <text evidence="8">The sequence shown here is derived from an EMBL/GenBank/DDBJ whole genome shotgun (WGS) entry which is preliminary data.</text>
</comment>
<sequence length="251" mass="27757">MNQRVVEMGSEEIIDESTVKKEVEEAKKEIAKDEVETEGEKTEKKKPKIGKKHLRGKKYILQNNKIDREKVYSCDDAVDLVIKTAKVKFDATIELHARLSVDGIRGTLSLPAGAAKEKKVVEVTEKNIDEFIAKTKSSEFDFDILVATPQVMPKLAQVAKILGPKGLMPSLKSGTVVEDTAVAIAEIKSGKIEYKQDEKKNLHLAIAKVSFGKDKIAENLNTVLKVLPKNKVVSLFLTSTMGPSVKMEIPK</sequence>
<dbReference type="InterPro" id="IPR028364">
    <property type="entry name" value="Ribosomal_uL1/biogenesis"/>
</dbReference>
<dbReference type="EMBL" id="VMGN01000029">
    <property type="protein sequence ID" value="TSC93762.1"/>
    <property type="molecule type" value="Genomic_DNA"/>
</dbReference>
<proteinExistence type="inferred from homology"/>
<dbReference type="Pfam" id="PF00687">
    <property type="entry name" value="Ribosomal_L1"/>
    <property type="match status" value="1"/>
</dbReference>
<feature type="region of interest" description="Disordered" evidence="7">
    <location>
        <begin position="29"/>
        <end position="48"/>
    </location>
</feature>
<dbReference type="AlphaFoldDB" id="A0A554LLL6"/>
<comment type="similarity">
    <text evidence="1 6">Belongs to the universal ribosomal protein uL1 family.</text>
</comment>
<dbReference type="SUPFAM" id="SSF56808">
    <property type="entry name" value="Ribosomal protein L1"/>
    <property type="match status" value="1"/>
</dbReference>
<dbReference type="GO" id="GO:1990904">
    <property type="term" value="C:ribonucleoprotein complex"/>
    <property type="evidence" value="ECO:0007669"/>
    <property type="project" value="UniProtKB-KW"/>
</dbReference>
<accession>A0A554LLL6</accession>
<evidence type="ECO:0000256" key="4">
    <source>
        <dbReference type="ARBA" id="ARBA00022980"/>
    </source>
</evidence>
<dbReference type="GO" id="GO:0005840">
    <property type="term" value="C:ribosome"/>
    <property type="evidence" value="ECO:0007669"/>
    <property type="project" value="UniProtKB-KW"/>
</dbReference>
<name>A0A554LLL6_9BACT</name>
<evidence type="ECO:0000256" key="1">
    <source>
        <dbReference type="ARBA" id="ARBA00010531"/>
    </source>
</evidence>
<dbReference type="Proteomes" id="UP000316495">
    <property type="component" value="Unassembled WGS sequence"/>
</dbReference>
<gene>
    <name evidence="8" type="ORF">Athens101428_549</name>
</gene>
<organism evidence="8 9">
    <name type="scientific">Candidatus Berkelbacteria bacterium Athens1014_28</name>
    <dbReference type="NCBI Taxonomy" id="2017145"/>
    <lineage>
        <taxon>Bacteria</taxon>
        <taxon>Candidatus Berkelbacteria</taxon>
    </lineage>
</organism>
<keyword evidence="3" id="KW-0810">Translation regulation</keyword>
<feature type="compositionally biased region" description="Basic and acidic residues" evidence="7">
    <location>
        <begin position="29"/>
        <end position="43"/>
    </location>
</feature>
<keyword evidence="2" id="KW-0678">Repressor</keyword>
<dbReference type="PANTHER" id="PTHR36427">
    <property type="entry name" value="54S RIBOSOMAL PROTEIN L1, MITOCHONDRIAL"/>
    <property type="match status" value="1"/>
</dbReference>
<evidence type="ECO:0000256" key="3">
    <source>
        <dbReference type="ARBA" id="ARBA00022845"/>
    </source>
</evidence>
<reference evidence="8 9" key="1">
    <citation type="submission" date="2017-07" db="EMBL/GenBank/DDBJ databases">
        <title>Mechanisms for carbon and nitrogen cycling indicate functional differentiation within the Candidate Phyla Radiation.</title>
        <authorList>
            <person name="Danczak R.E."/>
            <person name="Johnston M.D."/>
            <person name="Kenah C."/>
            <person name="Slattery M."/>
            <person name="Wrighton K.C."/>
            <person name="Wilkins M.J."/>
        </authorList>
    </citation>
    <scope>NUCLEOTIDE SEQUENCE [LARGE SCALE GENOMIC DNA]</scope>
    <source>
        <strain evidence="8">Athens1014_28</strain>
    </source>
</reference>
<dbReference type="CDD" id="cd00403">
    <property type="entry name" value="Ribosomal_L1"/>
    <property type="match status" value="1"/>
</dbReference>
<evidence type="ECO:0000256" key="5">
    <source>
        <dbReference type="ARBA" id="ARBA00023274"/>
    </source>
</evidence>
<evidence type="ECO:0000313" key="9">
    <source>
        <dbReference type="Proteomes" id="UP000316495"/>
    </source>
</evidence>
<dbReference type="Gene3D" id="3.30.190.20">
    <property type="match status" value="1"/>
</dbReference>
<evidence type="ECO:0000256" key="6">
    <source>
        <dbReference type="RuleBase" id="RU000659"/>
    </source>
</evidence>
<dbReference type="PANTHER" id="PTHR36427:SF3">
    <property type="entry name" value="LARGE RIBOSOMAL SUBUNIT PROTEIN UL1M"/>
    <property type="match status" value="1"/>
</dbReference>
<keyword evidence="5 6" id="KW-0687">Ribonucleoprotein</keyword>
<dbReference type="InterPro" id="IPR016095">
    <property type="entry name" value="Ribosomal_uL1_3-a/b-sand"/>
</dbReference>
<dbReference type="InterPro" id="IPR023674">
    <property type="entry name" value="Ribosomal_uL1-like"/>
</dbReference>
<evidence type="ECO:0000313" key="8">
    <source>
        <dbReference type="EMBL" id="TSC93762.1"/>
    </source>
</evidence>